<evidence type="ECO:0000259" key="1">
    <source>
        <dbReference type="Pfam" id="PF02026"/>
    </source>
</evidence>
<dbReference type="GO" id="GO:0033017">
    <property type="term" value="C:sarcoplasmic reticulum membrane"/>
    <property type="evidence" value="ECO:0007669"/>
    <property type="project" value="TreeGrafter"/>
</dbReference>
<dbReference type="GO" id="GO:0042383">
    <property type="term" value="C:sarcolemma"/>
    <property type="evidence" value="ECO:0007669"/>
    <property type="project" value="TreeGrafter"/>
</dbReference>
<dbReference type="GO" id="GO:0014808">
    <property type="term" value="P:release of sequestered calcium ion into cytosol by sarcoplasmic reticulum"/>
    <property type="evidence" value="ECO:0007669"/>
    <property type="project" value="TreeGrafter"/>
</dbReference>
<name>A0A183EN97_9BILA</name>
<proteinExistence type="predicted"/>
<dbReference type="SUPFAM" id="SSF49899">
    <property type="entry name" value="Concanavalin A-like lectins/glucanases"/>
    <property type="match status" value="1"/>
</dbReference>
<accession>A0A183EN97</accession>
<evidence type="ECO:0000313" key="2">
    <source>
        <dbReference type="WBParaSite" id="GPUH_0002246501-mRNA-1"/>
    </source>
</evidence>
<dbReference type="InterPro" id="IPR015925">
    <property type="entry name" value="Ryanodine_IP3_receptor"/>
</dbReference>
<dbReference type="GO" id="GO:0005790">
    <property type="term" value="C:smooth endoplasmic reticulum"/>
    <property type="evidence" value="ECO:0007669"/>
    <property type="project" value="TreeGrafter"/>
</dbReference>
<dbReference type="Gene3D" id="2.60.120.920">
    <property type="match status" value="1"/>
</dbReference>
<dbReference type="InterPro" id="IPR013320">
    <property type="entry name" value="ConA-like_dom_sf"/>
</dbReference>
<dbReference type="InterPro" id="IPR043136">
    <property type="entry name" value="B30.2/SPRY_sf"/>
</dbReference>
<dbReference type="GO" id="GO:0034704">
    <property type="term" value="C:calcium channel complex"/>
    <property type="evidence" value="ECO:0007669"/>
    <property type="project" value="TreeGrafter"/>
</dbReference>
<dbReference type="PANTHER" id="PTHR46399">
    <property type="entry name" value="B30.2/SPRY DOMAIN-CONTAINING PROTEIN"/>
    <property type="match status" value="1"/>
</dbReference>
<organism evidence="2">
    <name type="scientific">Gongylonema pulchrum</name>
    <dbReference type="NCBI Taxonomy" id="637853"/>
    <lineage>
        <taxon>Eukaryota</taxon>
        <taxon>Metazoa</taxon>
        <taxon>Ecdysozoa</taxon>
        <taxon>Nematoda</taxon>
        <taxon>Chromadorea</taxon>
        <taxon>Rhabditida</taxon>
        <taxon>Spirurina</taxon>
        <taxon>Spiruromorpha</taxon>
        <taxon>Spiruroidea</taxon>
        <taxon>Gongylonematidae</taxon>
        <taxon>Gongylonema</taxon>
    </lineage>
</organism>
<protein>
    <submittedName>
        <fullName evidence="2">RyR domain-containing protein</fullName>
    </submittedName>
</protein>
<dbReference type="WBParaSite" id="GPUH_0002246501-mRNA-1">
    <property type="protein sequence ID" value="GPUH_0002246501-mRNA-1"/>
    <property type="gene ID" value="GPUH_0002246501"/>
</dbReference>
<sequence>LISDEPPVRLRPIRLPQNYQQSNGFKPQPLDAHEISLDDSMFPLIDALAKNTHNFVDSSQKRSPHLVPYELVDQRIKEANQESATEFIKALQLFGIFLEPPVLEHDEGAEKELKAMQSLSRTYRAEALYAVSSGKWYFEFEVLTPGFMKVGWMDVGASPAVDIGMDDRSYGFDG</sequence>
<dbReference type="GO" id="GO:0005219">
    <property type="term" value="F:ryanodine-sensitive calcium-release channel activity"/>
    <property type="evidence" value="ECO:0007669"/>
    <property type="project" value="TreeGrafter"/>
</dbReference>
<reference evidence="2" key="1">
    <citation type="submission" date="2016-06" db="UniProtKB">
        <authorList>
            <consortium name="WormBaseParasite"/>
        </authorList>
    </citation>
    <scope>IDENTIFICATION</scope>
</reference>
<dbReference type="PANTHER" id="PTHR46399:SF8">
    <property type="entry name" value="B30.2_SPRY DOMAIN-CONTAINING PROTEIN"/>
    <property type="match status" value="1"/>
</dbReference>
<dbReference type="Gene3D" id="6.20.350.10">
    <property type="match status" value="1"/>
</dbReference>
<dbReference type="Pfam" id="PF02026">
    <property type="entry name" value="RyR"/>
    <property type="match status" value="1"/>
</dbReference>
<dbReference type="GO" id="GO:0030018">
    <property type="term" value="C:Z disc"/>
    <property type="evidence" value="ECO:0007669"/>
    <property type="project" value="TreeGrafter"/>
</dbReference>
<dbReference type="InterPro" id="IPR003032">
    <property type="entry name" value="Ryanodine_rcpt"/>
</dbReference>
<dbReference type="GO" id="GO:0006941">
    <property type="term" value="P:striated muscle contraction"/>
    <property type="evidence" value="ECO:0007669"/>
    <property type="project" value="TreeGrafter"/>
</dbReference>
<feature type="domain" description="Ryanodine receptor Ryr" evidence="1">
    <location>
        <begin position="57"/>
        <end position="99"/>
    </location>
</feature>
<dbReference type="AlphaFoldDB" id="A0A183EN97"/>